<feature type="domain" description="PhoU" evidence="3">
    <location>
        <begin position="123"/>
        <end position="204"/>
    </location>
</feature>
<accession>A0ABW1SWY6</accession>
<protein>
    <recommendedName>
        <fullName evidence="2">Phosphate-specific transport system accessory protein PhoU</fullName>
    </recommendedName>
</protein>
<dbReference type="NCBIfam" id="TIGR02135">
    <property type="entry name" value="phoU_full"/>
    <property type="match status" value="1"/>
</dbReference>
<comment type="function">
    <text evidence="2">Plays a role in the regulation of phosphate uptake.</text>
</comment>
<dbReference type="RefSeq" id="WP_386763601.1">
    <property type="nucleotide sequence ID" value="NZ_JBHSTI010000002.1"/>
</dbReference>
<sequence length="226" mass="24496">MRETYHSQLDQVSDELVEMTRLVGSAMNRATQSLLDADLALAESVIAGDEAIDAIASKVEADCFQVSARQQPVATDLRIIVAALRISASLERMGDLAEHIAKAARMRYPSSAVPVQLRPTFQAMGAVAQNVVAKTGSVIATKDVSLAADIARTDEEMDRLHKELFSTVLAPSWDFGVEAAVDVTLLSRYYERFADHAVTIAKRVVYVATGEPYATVDPEAIVENLS</sequence>
<dbReference type="InterPro" id="IPR028366">
    <property type="entry name" value="PhoU"/>
</dbReference>
<reference evidence="5" key="1">
    <citation type="journal article" date="2019" name="Int. J. Syst. Evol. Microbiol.">
        <title>The Global Catalogue of Microorganisms (GCM) 10K type strain sequencing project: providing services to taxonomists for standard genome sequencing and annotation.</title>
        <authorList>
            <consortium name="The Broad Institute Genomics Platform"/>
            <consortium name="The Broad Institute Genome Sequencing Center for Infectious Disease"/>
            <person name="Wu L."/>
            <person name="Ma J."/>
        </authorList>
    </citation>
    <scope>NUCLEOTIDE SEQUENCE [LARGE SCALE GENOMIC DNA]</scope>
    <source>
        <strain evidence="5">CGMCC 4.7317</strain>
    </source>
</reference>
<feature type="domain" description="PhoU" evidence="3">
    <location>
        <begin position="16"/>
        <end position="103"/>
    </location>
</feature>
<keyword evidence="1 2" id="KW-0592">Phosphate transport</keyword>
<proteinExistence type="inferred from homology"/>
<comment type="caution">
    <text evidence="4">The sequence shown here is derived from an EMBL/GenBank/DDBJ whole genome shotgun (WGS) entry which is preliminary data.</text>
</comment>
<dbReference type="Gene3D" id="1.20.58.220">
    <property type="entry name" value="Phosphate transport system protein phou homolog 2, domain 2"/>
    <property type="match status" value="1"/>
</dbReference>
<evidence type="ECO:0000259" key="3">
    <source>
        <dbReference type="Pfam" id="PF01895"/>
    </source>
</evidence>
<dbReference type="InterPro" id="IPR026022">
    <property type="entry name" value="PhoU_dom"/>
</dbReference>
<dbReference type="InterPro" id="IPR038078">
    <property type="entry name" value="PhoU-like_sf"/>
</dbReference>
<dbReference type="Pfam" id="PF01895">
    <property type="entry name" value="PhoU"/>
    <property type="match status" value="2"/>
</dbReference>
<evidence type="ECO:0000256" key="2">
    <source>
        <dbReference type="PIRNR" id="PIRNR003107"/>
    </source>
</evidence>
<evidence type="ECO:0000256" key="1">
    <source>
        <dbReference type="ARBA" id="ARBA00022592"/>
    </source>
</evidence>
<name>A0ABW1SWY6_9ACTN</name>
<dbReference type="EMBL" id="JBHSTI010000002">
    <property type="protein sequence ID" value="MFC6236559.1"/>
    <property type="molecule type" value="Genomic_DNA"/>
</dbReference>
<keyword evidence="2" id="KW-0813">Transport</keyword>
<keyword evidence="2" id="KW-0963">Cytoplasm</keyword>
<keyword evidence="5" id="KW-1185">Reference proteome</keyword>
<dbReference type="PIRSF" id="PIRSF003107">
    <property type="entry name" value="PhoU"/>
    <property type="match status" value="1"/>
</dbReference>
<comment type="subcellular location">
    <subcellularLocation>
        <location evidence="2">Cytoplasm</location>
    </subcellularLocation>
</comment>
<comment type="similarity">
    <text evidence="2">Belongs to the PhoU family.</text>
</comment>
<comment type="subunit">
    <text evidence="2">Homodimer.</text>
</comment>
<gene>
    <name evidence="4" type="primary">phoU</name>
    <name evidence="4" type="ORF">ACFQGU_01615</name>
</gene>
<dbReference type="PANTHER" id="PTHR42930">
    <property type="entry name" value="PHOSPHATE-SPECIFIC TRANSPORT SYSTEM ACCESSORY PROTEIN PHOU"/>
    <property type="match status" value="1"/>
</dbReference>
<dbReference type="Proteomes" id="UP001596138">
    <property type="component" value="Unassembled WGS sequence"/>
</dbReference>
<dbReference type="PANTHER" id="PTHR42930:SF3">
    <property type="entry name" value="PHOSPHATE-SPECIFIC TRANSPORT SYSTEM ACCESSORY PROTEIN PHOU"/>
    <property type="match status" value="1"/>
</dbReference>
<organism evidence="4 5">
    <name type="scientific">Longivirga aurantiaca</name>
    <dbReference type="NCBI Taxonomy" id="1837743"/>
    <lineage>
        <taxon>Bacteria</taxon>
        <taxon>Bacillati</taxon>
        <taxon>Actinomycetota</taxon>
        <taxon>Actinomycetes</taxon>
        <taxon>Sporichthyales</taxon>
        <taxon>Sporichthyaceae</taxon>
        <taxon>Longivirga</taxon>
    </lineage>
</organism>
<evidence type="ECO:0000313" key="5">
    <source>
        <dbReference type="Proteomes" id="UP001596138"/>
    </source>
</evidence>
<evidence type="ECO:0000313" key="4">
    <source>
        <dbReference type="EMBL" id="MFC6236559.1"/>
    </source>
</evidence>
<dbReference type="SUPFAM" id="SSF109755">
    <property type="entry name" value="PhoU-like"/>
    <property type="match status" value="1"/>
</dbReference>